<comment type="caution">
    <text evidence="2">The sequence shown here is derived from an EMBL/GenBank/DDBJ whole genome shotgun (WGS) entry which is preliminary data.</text>
</comment>
<evidence type="ECO:0000313" key="2">
    <source>
        <dbReference type="EMBL" id="PRQ33447.1"/>
    </source>
</evidence>
<keyword evidence="1" id="KW-0472">Membrane</keyword>
<dbReference type="EMBL" id="PDCK01000043">
    <property type="protein sequence ID" value="PRQ33447.1"/>
    <property type="molecule type" value="Genomic_DNA"/>
</dbReference>
<protein>
    <submittedName>
        <fullName evidence="2">Uncharacterized protein</fullName>
    </submittedName>
</protein>
<keyword evidence="1" id="KW-1133">Transmembrane helix</keyword>
<sequence length="52" mass="6031">MLSISSTYCRGLICILHFVLLFDPSLYSSVYWIGIYVFVGDKPLSYITFIFQ</sequence>
<keyword evidence="1" id="KW-0812">Transmembrane</keyword>
<evidence type="ECO:0000256" key="1">
    <source>
        <dbReference type="SAM" id="Phobius"/>
    </source>
</evidence>
<gene>
    <name evidence="2" type="ORF">RchiOBHm_Chr5g0057711</name>
</gene>
<reference evidence="2 3" key="1">
    <citation type="journal article" date="2018" name="Nat. Genet.">
        <title>The Rosa genome provides new insights in the design of modern roses.</title>
        <authorList>
            <person name="Bendahmane M."/>
        </authorList>
    </citation>
    <scope>NUCLEOTIDE SEQUENCE [LARGE SCALE GENOMIC DNA]</scope>
    <source>
        <strain evidence="3">cv. Old Blush</strain>
    </source>
</reference>
<proteinExistence type="predicted"/>
<keyword evidence="3" id="KW-1185">Reference proteome</keyword>
<dbReference type="Proteomes" id="UP000238479">
    <property type="component" value="Chromosome 5"/>
</dbReference>
<dbReference type="Gramene" id="PRQ33447">
    <property type="protein sequence ID" value="PRQ33447"/>
    <property type="gene ID" value="RchiOBHm_Chr5g0057711"/>
</dbReference>
<name>A0A2P6QH02_ROSCH</name>
<feature type="transmembrane region" description="Helical" evidence="1">
    <location>
        <begin position="12"/>
        <end position="39"/>
    </location>
</feature>
<accession>A0A2P6QH02</accession>
<organism evidence="2 3">
    <name type="scientific">Rosa chinensis</name>
    <name type="common">China rose</name>
    <dbReference type="NCBI Taxonomy" id="74649"/>
    <lineage>
        <taxon>Eukaryota</taxon>
        <taxon>Viridiplantae</taxon>
        <taxon>Streptophyta</taxon>
        <taxon>Embryophyta</taxon>
        <taxon>Tracheophyta</taxon>
        <taxon>Spermatophyta</taxon>
        <taxon>Magnoliopsida</taxon>
        <taxon>eudicotyledons</taxon>
        <taxon>Gunneridae</taxon>
        <taxon>Pentapetalae</taxon>
        <taxon>rosids</taxon>
        <taxon>fabids</taxon>
        <taxon>Rosales</taxon>
        <taxon>Rosaceae</taxon>
        <taxon>Rosoideae</taxon>
        <taxon>Rosoideae incertae sedis</taxon>
        <taxon>Rosa</taxon>
    </lineage>
</organism>
<evidence type="ECO:0000313" key="3">
    <source>
        <dbReference type="Proteomes" id="UP000238479"/>
    </source>
</evidence>
<dbReference type="AlphaFoldDB" id="A0A2P6QH02"/>